<evidence type="ECO:0000256" key="1">
    <source>
        <dbReference type="ARBA" id="ARBA00004370"/>
    </source>
</evidence>
<dbReference type="RefSeq" id="WP_133601587.1">
    <property type="nucleotide sequence ID" value="NZ_JAUFPJ010000005.1"/>
</dbReference>
<sequence>MNLSLNSSQTIAVVAVAGALLAGAYAVGRSSGPQAPAAPNSSAAPGAEAAAPAPLVAEAASAEKRAQPAEASAKPEAVKPVVSTPSVKPAVAAPKPVVTEKPVEKRVDAVADKGPDKAVEKPVAKPALCADCMRVIGVRSEERQGEGSGLGVIGGAVIGGLLGSQVGGGSGKKLATIGGAVAGGYAGNEIEKRQKTQRVWIVKLEREDGRTLSHEQASDPGLVVGDVAVMREGELRRY</sequence>
<feature type="compositionally biased region" description="Low complexity" evidence="3">
    <location>
        <begin position="29"/>
        <end position="60"/>
    </location>
</feature>
<dbReference type="PANTHER" id="PTHR35603:SF2">
    <property type="entry name" value="OUTER MEMBRANE LIPOPROTEIN"/>
    <property type="match status" value="1"/>
</dbReference>
<evidence type="ECO:0000256" key="2">
    <source>
        <dbReference type="ARBA" id="ARBA00023136"/>
    </source>
</evidence>
<dbReference type="Proteomes" id="UP000295357">
    <property type="component" value="Unassembled WGS sequence"/>
</dbReference>
<comment type="caution">
    <text evidence="5">The sequence shown here is derived from an EMBL/GenBank/DDBJ whole genome shotgun (WGS) entry which is preliminary data.</text>
</comment>
<gene>
    <name evidence="5" type="ORF">DFR39_101111</name>
</gene>
<dbReference type="OrthoDB" id="5298735at2"/>
<proteinExistence type="predicted"/>
<accession>A0A4R6NA69</accession>
<dbReference type="InterPro" id="IPR051407">
    <property type="entry name" value="Bact_OM_lipoprot/Surf_antigen"/>
</dbReference>
<evidence type="ECO:0000256" key="3">
    <source>
        <dbReference type="SAM" id="MobiDB-lite"/>
    </source>
</evidence>
<evidence type="ECO:0000313" key="6">
    <source>
        <dbReference type="Proteomes" id="UP000295357"/>
    </source>
</evidence>
<feature type="domain" description="Glycine zipper 2TM" evidence="4">
    <location>
        <begin position="150"/>
        <end position="191"/>
    </location>
</feature>
<dbReference type="AlphaFoldDB" id="A0A4R6NA69"/>
<comment type="subcellular location">
    <subcellularLocation>
        <location evidence="1">Membrane</location>
    </subcellularLocation>
</comment>
<feature type="compositionally biased region" description="Low complexity" evidence="3">
    <location>
        <begin position="78"/>
        <end position="93"/>
    </location>
</feature>
<dbReference type="PANTHER" id="PTHR35603">
    <property type="match status" value="1"/>
</dbReference>
<evidence type="ECO:0000313" key="5">
    <source>
        <dbReference type="EMBL" id="TDP12639.1"/>
    </source>
</evidence>
<keyword evidence="2" id="KW-0472">Membrane</keyword>
<protein>
    <submittedName>
        <fullName evidence="5">Glycine zipper 2TM protein</fullName>
    </submittedName>
</protein>
<reference evidence="5 6" key="1">
    <citation type="submission" date="2019-03" db="EMBL/GenBank/DDBJ databases">
        <title>Genomic Encyclopedia of Type Strains, Phase IV (KMG-IV): sequencing the most valuable type-strain genomes for metagenomic binning, comparative biology and taxonomic classification.</title>
        <authorList>
            <person name="Goeker M."/>
        </authorList>
    </citation>
    <scope>NUCLEOTIDE SEQUENCE [LARGE SCALE GENOMIC DNA]</scope>
    <source>
        <strain evidence="5 6">DSM 25082</strain>
    </source>
</reference>
<dbReference type="Pfam" id="PF05433">
    <property type="entry name" value="Rick_17kDa_Anti"/>
    <property type="match status" value="1"/>
</dbReference>
<dbReference type="InterPro" id="IPR008816">
    <property type="entry name" value="Gly_zipper_2TM_dom"/>
</dbReference>
<organism evidence="5 6">
    <name type="scientific">Roseateles asaccharophilus</name>
    <dbReference type="NCBI Taxonomy" id="582607"/>
    <lineage>
        <taxon>Bacteria</taxon>
        <taxon>Pseudomonadati</taxon>
        <taxon>Pseudomonadota</taxon>
        <taxon>Betaproteobacteria</taxon>
        <taxon>Burkholderiales</taxon>
        <taxon>Sphaerotilaceae</taxon>
        <taxon>Roseateles</taxon>
    </lineage>
</organism>
<keyword evidence="6" id="KW-1185">Reference proteome</keyword>
<evidence type="ECO:0000259" key="4">
    <source>
        <dbReference type="Pfam" id="PF05433"/>
    </source>
</evidence>
<name>A0A4R6NA69_9BURK</name>
<dbReference type="GO" id="GO:0019867">
    <property type="term" value="C:outer membrane"/>
    <property type="evidence" value="ECO:0007669"/>
    <property type="project" value="InterPro"/>
</dbReference>
<feature type="region of interest" description="Disordered" evidence="3">
    <location>
        <begin position="29"/>
        <end position="93"/>
    </location>
</feature>
<dbReference type="EMBL" id="SNXE01000001">
    <property type="protein sequence ID" value="TDP12639.1"/>
    <property type="molecule type" value="Genomic_DNA"/>
</dbReference>